<name>A0ABW3MCI3_9PSEU</name>
<keyword evidence="3" id="KW-1003">Cell membrane</keyword>
<evidence type="ECO:0000256" key="6">
    <source>
        <dbReference type="ARBA" id="ARBA00023136"/>
    </source>
</evidence>
<dbReference type="SUPFAM" id="SSF103473">
    <property type="entry name" value="MFS general substrate transporter"/>
    <property type="match status" value="1"/>
</dbReference>
<evidence type="ECO:0000256" key="7">
    <source>
        <dbReference type="SAM" id="Phobius"/>
    </source>
</evidence>
<protein>
    <recommendedName>
        <fullName evidence="10">Major facilitator superfamily (MFS) profile domain-containing protein</fullName>
    </recommendedName>
</protein>
<feature type="transmembrane region" description="Helical" evidence="7">
    <location>
        <begin position="90"/>
        <end position="112"/>
    </location>
</feature>
<keyword evidence="4 7" id="KW-0812">Transmembrane</keyword>
<proteinExistence type="predicted"/>
<comment type="subcellular location">
    <subcellularLocation>
        <location evidence="1">Cell membrane</location>
        <topology evidence="1">Multi-pass membrane protein</topology>
    </subcellularLocation>
</comment>
<evidence type="ECO:0000256" key="1">
    <source>
        <dbReference type="ARBA" id="ARBA00004651"/>
    </source>
</evidence>
<evidence type="ECO:0008006" key="10">
    <source>
        <dbReference type="Google" id="ProtNLM"/>
    </source>
</evidence>
<comment type="caution">
    <text evidence="8">The sequence shown here is derived from an EMBL/GenBank/DDBJ whole genome shotgun (WGS) entry which is preliminary data.</text>
</comment>
<dbReference type="PANTHER" id="PTHR42718">
    <property type="entry name" value="MAJOR FACILITATOR SUPERFAMILY MULTIDRUG TRANSPORTER MFSC"/>
    <property type="match status" value="1"/>
</dbReference>
<organism evidence="8 9">
    <name type="scientific">Kibdelosporangium lantanae</name>
    <dbReference type="NCBI Taxonomy" id="1497396"/>
    <lineage>
        <taxon>Bacteria</taxon>
        <taxon>Bacillati</taxon>
        <taxon>Actinomycetota</taxon>
        <taxon>Actinomycetes</taxon>
        <taxon>Pseudonocardiales</taxon>
        <taxon>Pseudonocardiaceae</taxon>
        <taxon>Kibdelosporangium</taxon>
    </lineage>
</organism>
<keyword evidence="6 7" id="KW-0472">Membrane</keyword>
<feature type="non-terminal residue" evidence="8">
    <location>
        <position position="114"/>
    </location>
</feature>
<dbReference type="PANTHER" id="PTHR42718:SF46">
    <property type="entry name" value="BLR6921 PROTEIN"/>
    <property type="match status" value="1"/>
</dbReference>
<keyword evidence="9" id="KW-1185">Reference proteome</keyword>
<sequence length="114" mass="11455">MLPFGLALLVSTQLLTKYIAKVDLKVRGVIGLVVLTVGVGLLSRLDGTSTYAGGVLPSLIIMGLGVGLAVIPFNMIILSSSAPEDTGITAGILQAALTVGGCIGIAVLLIPLNA</sequence>
<accession>A0ABW3MCI3</accession>
<feature type="transmembrane region" description="Helical" evidence="7">
    <location>
        <begin position="26"/>
        <end position="43"/>
    </location>
</feature>
<evidence type="ECO:0000256" key="4">
    <source>
        <dbReference type="ARBA" id="ARBA00022692"/>
    </source>
</evidence>
<dbReference type="EMBL" id="JBHTIS010001608">
    <property type="protein sequence ID" value="MFD1048465.1"/>
    <property type="molecule type" value="Genomic_DNA"/>
</dbReference>
<evidence type="ECO:0000313" key="8">
    <source>
        <dbReference type="EMBL" id="MFD1048465.1"/>
    </source>
</evidence>
<evidence type="ECO:0000256" key="3">
    <source>
        <dbReference type="ARBA" id="ARBA00022475"/>
    </source>
</evidence>
<reference evidence="9" key="1">
    <citation type="journal article" date="2019" name="Int. J. Syst. Evol. Microbiol.">
        <title>The Global Catalogue of Microorganisms (GCM) 10K type strain sequencing project: providing services to taxonomists for standard genome sequencing and annotation.</title>
        <authorList>
            <consortium name="The Broad Institute Genomics Platform"/>
            <consortium name="The Broad Institute Genome Sequencing Center for Infectious Disease"/>
            <person name="Wu L."/>
            <person name="Ma J."/>
        </authorList>
    </citation>
    <scope>NUCLEOTIDE SEQUENCE [LARGE SCALE GENOMIC DNA]</scope>
    <source>
        <strain evidence="9">JCM 31486</strain>
    </source>
</reference>
<dbReference type="Proteomes" id="UP001597045">
    <property type="component" value="Unassembled WGS sequence"/>
</dbReference>
<keyword evidence="2" id="KW-0813">Transport</keyword>
<dbReference type="InterPro" id="IPR036259">
    <property type="entry name" value="MFS_trans_sf"/>
</dbReference>
<feature type="transmembrane region" description="Helical" evidence="7">
    <location>
        <begin position="55"/>
        <end position="78"/>
    </location>
</feature>
<keyword evidence="5 7" id="KW-1133">Transmembrane helix</keyword>
<evidence type="ECO:0000256" key="2">
    <source>
        <dbReference type="ARBA" id="ARBA00022448"/>
    </source>
</evidence>
<evidence type="ECO:0000313" key="9">
    <source>
        <dbReference type="Proteomes" id="UP001597045"/>
    </source>
</evidence>
<evidence type="ECO:0000256" key="5">
    <source>
        <dbReference type="ARBA" id="ARBA00022989"/>
    </source>
</evidence>
<gene>
    <name evidence="8" type="ORF">ACFQ1S_24505</name>
</gene>